<feature type="domain" description="Domain of unknown function" evidence="1">
    <location>
        <begin position="11"/>
        <end position="184"/>
    </location>
</feature>
<sequence>MPGSGERGRGVLSPADREYLRGERDLSSVQAERNARARIRERVYDALLDFELLVEHLEDRDRELVFGKRASDADGTEAFDAFVSTLAFLYRGVEETDLDFETVLREGVNLAEAGNDRAATIDYDVTFHALDADHLREKVDSGESLSLPEIAYLYESDDVTRDELADLLGESRADGVEDGRVQAEVTDF</sequence>
<dbReference type="AlphaFoldDB" id="A0A1I0PZC1"/>
<evidence type="ECO:0000259" key="1">
    <source>
        <dbReference type="Pfam" id="PF26404"/>
    </source>
</evidence>
<dbReference type="EMBL" id="FOJA01000001">
    <property type="protein sequence ID" value="SEW19956.1"/>
    <property type="molecule type" value="Genomic_DNA"/>
</dbReference>
<proteinExistence type="predicted"/>
<dbReference type="Pfam" id="PF26404">
    <property type="entry name" value="DUF8102"/>
    <property type="match status" value="1"/>
</dbReference>
<evidence type="ECO:0000313" key="3">
    <source>
        <dbReference type="Proteomes" id="UP000198518"/>
    </source>
</evidence>
<evidence type="ECO:0000313" key="2">
    <source>
        <dbReference type="EMBL" id="SEW19956.1"/>
    </source>
</evidence>
<organism evidence="2 3">
    <name type="scientific">Halobacterium jilantaiense</name>
    <dbReference type="NCBI Taxonomy" id="355548"/>
    <lineage>
        <taxon>Archaea</taxon>
        <taxon>Methanobacteriati</taxon>
        <taxon>Methanobacteriota</taxon>
        <taxon>Stenosarchaea group</taxon>
        <taxon>Halobacteria</taxon>
        <taxon>Halobacteriales</taxon>
        <taxon>Halobacteriaceae</taxon>
        <taxon>Halobacterium</taxon>
    </lineage>
</organism>
<dbReference type="Proteomes" id="UP000198518">
    <property type="component" value="Unassembled WGS sequence"/>
</dbReference>
<gene>
    <name evidence="2" type="ORF">SAMN04487945_2121</name>
</gene>
<keyword evidence="3" id="KW-1185">Reference proteome</keyword>
<protein>
    <recommendedName>
        <fullName evidence="1">Domain of unknown function domain-containing protein</fullName>
    </recommendedName>
</protein>
<name>A0A1I0PZC1_9EURY</name>
<dbReference type="RefSeq" id="WP_089669360.1">
    <property type="nucleotide sequence ID" value="NZ_FOJA01000001.1"/>
</dbReference>
<reference evidence="2 3" key="1">
    <citation type="submission" date="2016-10" db="EMBL/GenBank/DDBJ databases">
        <authorList>
            <person name="de Groot N.N."/>
        </authorList>
    </citation>
    <scope>NUCLEOTIDE SEQUENCE [LARGE SCALE GENOMIC DNA]</scope>
    <source>
        <strain evidence="2 3">CGMCC 1.5337</strain>
    </source>
</reference>
<accession>A0A1I0PZC1</accession>
<dbReference type="InterPro" id="IPR058415">
    <property type="entry name" value="DUF8102"/>
</dbReference>
<dbReference type="OrthoDB" id="193906at2157"/>